<proteinExistence type="predicted"/>
<gene>
    <name evidence="1" type="ORF">AABB29_01955</name>
</gene>
<reference evidence="2" key="1">
    <citation type="submission" date="2024-04" db="EMBL/GenBank/DDBJ databases">
        <title>Phylogenomic analyses of a clade within the roseobacter group suggest taxonomic reassignments of species of the genera Aestuariivita, Citreicella, Loktanella, Nautella, Pelagibaca, Ruegeria, Thalassobius, Thiobacimonas and Tropicibacter, and the proposal o.</title>
        <authorList>
            <person name="Jeon C.O."/>
        </authorList>
    </citation>
    <scope>NUCLEOTIDE SEQUENCE [LARGE SCALE GENOMIC DNA]</scope>
    <source>
        <strain evidence="2">BS5-3</strain>
    </source>
</reference>
<dbReference type="PANTHER" id="PTHR34817">
    <property type="entry name" value="NUCLEOTIDYLTRANSFERASE"/>
    <property type="match status" value="1"/>
</dbReference>
<protein>
    <submittedName>
        <fullName evidence="1">Nucleotidyltransferase domain-containing protein</fullName>
    </submittedName>
</protein>
<organism evidence="1 2">
    <name type="scientific">Yoonia phaeophyticola</name>
    <dbReference type="NCBI Taxonomy" id="3137369"/>
    <lineage>
        <taxon>Bacteria</taxon>
        <taxon>Pseudomonadati</taxon>
        <taxon>Pseudomonadota</taxon>
        <taxon>Alphaproteobacteria</taxon>
        <taxon>Rhodobacterales</taxon>
        <taxon>Paracoccaceae</taxon>
        <taxon>Yoonia</taxon>
    </lineage>
</organism>
<dbReference type="EMBL" id="CP150951">
    <property type="protein sequence ID" value="WZC49447.1"/>
    <property type="molecule type" value="Genomic_DNA"/>
</dbReference>
<name>A0ABZ2V632_9RHOB</name>
<dbReference type="PANTHER" id="PTHR34817:SF2">
    <property type="entry name" value="NUCLEOTIDYLTRANSFERASE"/>
    <property type="match status" value="1"/>
</dbReference>
<accession>A0ABZ2V632</accession>
<dbReference type="Proteomes" id="UP001440612">
    <property type="component" value="Chromosome"/>
</dbReference>
<sequence>MTLPAFVPSISSEIECVIQSKLTALEAEHDVRVLFAIESGSRAWGFPSPDSDYDVRFIYAHKPDWYLSIEPGRDVIELPIEGDWDINGWDIRKALGLLIKPNPVMLEWLSSPIRYRWNDDLCERLIRFADKTTFGESCLHHYRNLAVKQWDKHVGDNSDVPLKKYFYILRPVLAISWIKQNPTVQPPMNLQALVEGQSLSEELVGQIEKLLVLKSAAKEIGRGERIPMIDAFIHEQIAWAEVVARQDERPDLMAEGDALLRAIVNPSSRLRARSEHANLLCQVVNRPGMYFGPNSLSEAIGFISGLGVGAPKSAMSDFQDWFTSRFFDEPMAQHWSYLIRTIPDCSTDDDGKNVAAFLAIVRLYLEEFKQ</sequence>
<evidence type="ECO:0000313" key="1">
    <source>
        <dbReference type="EMBL" id="WZC49447.1"/>
    </source>
</evidence>
<keyword evidence="2" id="KW-1185">Reference proteome</keyword>
<dbReference type="RefSeq" id="WP_341367557.1">
    <property type="nucleotide sequence ID" value="NZ_CP150951.2"/>
</dbReference>
<evidence type="ECO:0000313" key="2">
    <source>
        <dbReference type="Proteomes" id="UP001440612"/>
    </source>
</evidence>
<dbReference type="InterPro" id="IPR018775">
    <property type="entry name" value="RlaP"/>
</dbReference>
<dbReference type="Pfam" id="PF10127">
    <property type="entry name" value="RlaP"/>
    <property type="match status" value="1"/>
</dbReference>